<comment type="function">
    <text evidence="10">DNA repair enzyme involved in the repair of deaminated bases. Selectively cleaves double-stranded DNA at the second phosphodiester bond 3' to a deoxyinosine leaving behind the intact lesion on the nicked DNA.</text>
</comment>
<dbReference type="Gene3D" id="3.30.2170.10">
    <property type="entry name" value="archaeoglobus fulgidus dsm 4304 superfamily"/>
    <property type="match status" value="1"/>
</dbReference>
<evidence type="ECO:0000256" key="10">
    <source>
        <dbReference type="HAMAP-Rule" id="MF_00801"/>
    </source>
</evidence>
<evidence type="ECO:0000256" key="1">
    <source>
        <dbReference type="ARBA" id="ARBA00004496"/>
    </source>
</evidence>
<dbReference type="GO" id="GO:0016891">
    <property type="term" value="F:RNA endonuclease activity producing 5'-phosphomonoesters, hydrolytic mechanism"/>
    <property type="evidence" value="ECO:0007669"/>
    <property type="project" value="TreeGrafter"/>
</dbReference>
<evidence type="ECO:0000256" key="7">
    <source>
        <dbReference type="ARBA" id="ARBA00022801"/>
    </source>
</evidence>
<keyword evidence="5 10" id="KW-0255">Endonuclease</keyword>
<evidence type="ECO:0000256" key="8">
    <source>
        <dbReference type="ARBA" id="ARBA00022842"/>
    </source>
</evidence>
<keyword evidence="2 10" id="KW-0963">Cytoplasm</keyword>
<dbReference type="AlphaFoldDB" id="A0A5P0YV74"/>
<evidence type="ECO:0000256" key="3">
    <source>
        <dbReference type="ARBA" id="ARBA00022722"/>
    </source>
</evidence>
<comment type="similarity">
    <text evidence="10">Belongs to the endonuclease V family.</text>
</comment>
<protein>
    <recommendedName>
        <fullName evidence="10">Endonuclease V</fullName>
        <ecNumber evidence="10">3.1.21.7</ecNumber>
    </recommendedName>
    <alternativeName>
        <fullName evidence="10">Deoxyinosine 3'endonuclease</fullName>
    </alternativeName>
    <alternativeName>
        <fullName evidence="10">Deoxyribonuclease V</fullName>
        <shortName evidence="10">DNase V</shortName>
    </alternativeName>
</protein>
<dbReference type="PANTHER" id="PTHR28511">
    <property type="entry name" value="ENDONUCLEASE V"/>
    <property type="match status" value="1"/>
</dbReference>
<name>A0A5P0YV74_9ACTN</name>
<dbReference type="EMBL" id="JABJWZ010000111">
    <property type="protein sequence ID" value="MBB1254439.1"/>
    <property type="molecule type" value="Genomic_DNA"/>
</dbReference>
<dbReference type="EC" id="3.1.21.7" evidence="10"/>
<dbReference type="HAMAP" id="MF_00801">
    <property type="entry name" value="Endonuclease_5"/>
    <property type="match status" value="1"/>
</dbReference>
<dbReference type="GO" id="GO:0043737">
    <property type="term" value="F:deoxyribonuclease V activity"/>
    <property type="evidence" value="ECO:0007669"/>
    <property type="project" value="UniProtKB-UniRule"/>
</dbReference>
<keyword evidence="6 10" id="KW-0227">DNA damage</keyword>
<evidence type="ECO:0000313" key="11">
    <source>
        <dbReference type="EMBL" id="MBB1254439.1"/>
    </source>
</evidence>
<dbReference type="InterPro" id="IPR007581">
    <property type="entry name" value="Endonuclease-V"/>
</dbReference>
<evidence type="ECO:0000256" key="4">
    <source>
        <dbReference type="ARBA" id="ARBA00022723"/>
    </source>
</evidence>
<comment type="subcellular location">
    <subcellularLocation>
        <location evidence="1 10">Cytoplasm</location>
    </subcellularLocation>
</comment>
<dbReference type="Proteomes" id="UP000320857">
    <property type="component" value="Unassembled WGS sequence"/>
</dbReference>
<dbReference type="RefSeq" id="WP_143649939.1">
    <property type="nucleotide sequence ID" value="NZ_JABJWZ010000111.1"/>
</dbReference>
<evidence type="ECO:0000313" key="15">
    <source>
        <dbReference type="Proteomes" id="UP000517765"/>
    </source>
</evidence>
<evidence type="ECO:0000313" key="13">
    <source>
        <dbReference type="EMBL" id="MQS04193.1"/>
    </source>
</evidence>
<keyword evidence="8 10" id="KW-0460">Magnesium</keyword>
<dbReference type="EMBL" id="JABJXA010000132">
    <property type="protein sequence ID" value="MBB1260974.1"/>
    <property type="molecule type" value="Genomic_DNA"/>
</dbReference>
<keyword evidence="9 10" id="KW-0234">DNA repair</keyword>
<feature type="binding site" evidence="10">
    <location>
        <position position="47"/>
    </location>
    <ligand>
        <name>Mg(2+)</name>
        <dbReference type="ChEBI" id="CHEBI:18420"/>
    </ligand>
</feature>
<comment type="catalytic activity">
    <reaction evidence="10">
        <text>Endonucleolytic cleavage at apurinic or apyrimidinic sites to products with a 5'-phosphate.</text>
        <dbReference type="EC" id="3.1.21.7"/>
    </reaction>
</comment>
<gene>
    <name evidence="10" type="primary">nfi</name>
    <name evidence="13" type="ORF">FNX44_020415</name>
    <name evidence="11" type="ORF">H3146_13855</name>
    <name evidence="12" type="ORF">H3147_19410</name>
</gene>
<dbReference type="GO" id="GO:0006281">
    <property type="term" value="P:DNA repair"/>
    <property type="evidence" value="ECO:0007669"/>
    <property type="project" value="UniProtKB-UniRule"/>
</dbReference>
<keyword evidence="3 10" id="KW-0540">Nuclease</keyword>
<dbReference type="Proteomes" id="UP000525686">
    <property type="component" value="Unassembled WGS sequence"/>
</dbReference>
<comment type="cofactor">
    <cofactor evidence="10">
        <name>Mg(2+)</name>
        <dbReference type="ChEBI" id="CHEBI:18420"/>
    </cofactor>
</comment>
<evidence type="ECO:0000256" key="6">
    <source>
        <dbReference type="ARBA" id="ARBA00022763"/>
    </source>
</evidence>
<evidence type="ECO:0000313" key="14">
    <source>
        <dbReference type="Proteomes" id="UP000320857"/>
    </source>
</evidence>
<evidence type="ECO:0000256" key="9">
    <source>
        <dbReference type="ARBA" id="ARBA00023204"/>
    </source>
</evidence>
<evidence type="ECO:0000313" key="12">
    <source>
        <dbReference type="EMBL" id="MBB1260974.1"/>
    </source>
</evidence>
<keyword evidence="4 10" id="KW-0479">Metal-binding</keyword>
<dbReference type="FunFam" id="3.30.2170.10:FF:000007">
    <property type="entry name" value="Endonuclease V"/>
    <property type="match status" value="1"/>
</dbReference>
<reference evidence="15 16" key="2">
    <citation type="submission" date="2020-05" db="EMBL/GenBank/DDBJ databases">
        <title>Classification of alakaliphilic streptomycetes isolated from an alkaline soil next to Lonar Crater, India and a proposal for the recognition of Streptomyces alkaliterrae sp. nov.</title>
        <authorList>
            <person name="Golinska P."/>
        </authorList>
    </citation>
    <scope>NUCLEOTIDE SEQUENCE [LARGE SCALE GENOMIC DNA]</scope>
    <source>
        <strain evidence="16">OF3</strain>
        <strain evidence="15">OF8</strain>
    </source>
</reference>
<dbReference type="Proteomes" id="UP000517765">
    <property type="component" value="Unassembled WGS sequence"/>
</dbReference>
<proteinExistence type="inferred from homology"/>
<evidence type="ECO:0000256" key="5">
    <source>
        <dbReference type="ARBA" id="ARBA00022759"/>
    </source>
</evidence>
<keyword evidence="7 10" id="KW-0378">Hydrolase</keyword>
<dbReference type="Pfam" id="PF04493">
    <property type="entry name" value="Endonuclease_5"/>
    <property type="match status" value="1"/>
</dbReference>
<keyword evidence="14" id="KW-1185">Reference proteome</keyword>
<reference evidence="13 14" key="1">
    <citation type="submission" date="2019-10" db="EMBL/GenBank/DDBJ databases">
        <title>Streptomyces sp. nov., a novel actinobacterium isolated from alkaline environment.</title>
        <authorList>
            <person name="Golinska P."/>
        </authorList>
    </citation>
    <scope>NUCLEOTIDE SEQUENCE [LARGE SCALE GENOMIC DNA]</scope>
    <source>
        <strain evidence="13 14">OF1</strain>
    </source>
</reference>
<accession>A0A5P0YV74</accession>
<reference evidence="11" key="3">
    <citation type="journal article" name="Syst. Appl. Microbiol.">
        <title>Streptomyces alkaliterrae sp. nov., isolated from an alkaline soil, and emended descriptions of Streptomyces alkaliphilus, Streptomyces calidiresistens and Streptomyces durbertensis.</title>
        <authorList>
            <person name="Swiecimska M."/>
            <person name="Golinska P."/>
            <person name="Nouioui I."/>
            <person name="Wypij M."/>
            <person name="Rai M."/>
            <person name="Sangal V."/>
            <person name="Goodfellow M."/>
        </authorList>
    </citation>
    <scope>NUCLEOTIDE SEQUENCE</scope>
    <source>
        <strain evidence="11">OF3</strain>
        <strain evidence="12">OF8</strain>
    </source>
</reference>
<dbReference type="GO" id="GO:0000287">
    <property type="term" value="F:magnesium ion binding"/>
    <property type="evidence" value="ECO:0007669"/>
    <property type="project" value="UniProtKB-UniRule"/>
</dbReference>
<sequence length="233" mass="24086">MRSNAGHRTPADEAEAVATQQRLRALVELTDHSPAPGTSGTLVAGVDVAYDDRRGLVAAAAVLLDAATLTTVEEATACGPVPFPYRPGLLAFRELPSVLAALERLADTPALLVCDGYGIAHPRRFGLASHLGVLTGLPTLGVAKNPFGFSHGPLGPERGASAALSDPATGEVVGAALRTSAGVKPVYVSPGHRVSVSAACAHVLHLARRFRQPETTRRADRLCRATLAAALEA</sequence>
<dbReference type="EMBL" id="VJYK02000252">
    <property type="protein sequence ID" value="MQS04193.1"/>
    <property type="molecule type" value="Genomic_DNA"/>
</dbReference>
<feature type="site" description="Interaction with target DNA" evidence="10">
    <location>
        <position position="85"/>
    </location>
</feature>
<dbReference type="PANTHER" id="PTHR28511:SF1">
    <property type="entry name" value="ENDONUCLEASE V"/>
    <property type="match status" value="1"/>
</dbReference>
<dbReference type="GO" id="GO:0005737">
    <property type="term" value="C:cytoplasm"/>
    <property type="evidence" value="ECO:0007669"/>
    <property type="project" value="UniProtKB-SubCell"/>
</dbReference>
<evidence type="ECO:0000256" key="2">
    <source>
        <dbReference type="ARBA" id="ARBA00022490"/>
    </source>
</evidence>
<comment type="caution">
    <text evidence="13">The sequence shown here is derived from an EMBL/GenBank/DDBJ whole genome shotgun (WGS) entry which is preliminary data.</text>
</comment>
<organism evidence="13 14">
    <name type="scientific">Streptomyces alkaliterrae</name>
    <dbReference type="NCBI Taxonomy" id="2213162"/>
    <lineage>
        <taxon>Bacteria</taxon>
        <taxon>Bacillati</taxon>
        <taxon>Actinomycetota</taxon>
        <taxon>Actinomycetes</taxon>
        <taxon>Kitasatosporales</taxon>
        <taxon>Streptomycetaceae</taxon>
        <taxon>Streptomyces</taxon>
    </lineage>
</organism>
<evidence type="ECO:0000313" key="16">
    <source>
        <dbReference type="Proteomes" id="UP000525686"/>
    </source>
</evidence>
<dbReference type="GO" id="GO:0003727">
    <property type="term" value="F:single-stranded RNA binding"/>
    <property type="evidence" value="ECO:0007669"/>
    <property type="project" value="TreeGrafter"/>
</dbReference>
<feature type="binding site" evidence="10">
    <location>
        <position position="115"/>
    </location>
    <ligand>
        <name>Mg(2+)</name>
        <dbReference type="ChEBI" id="CHEBI:18420"/>
    </ligand>
</feature>
<dbReference type="CDD" id="cd06559">
    <property type="entry name" value="Endonuclease_V"/>
    <property type="match status" value="1"/>
</dbReference>